<comment type="caution">
    <text evidence="1">The sequence shown here is derived from an EMBL/GenBank/DDBJ whole genome shotgun (WGS) entry which is preliminary data.</text>
</comment>
<accession>A0A1Q6DVZ0</accession>
<name>A0A1Q6DVZ0_METT1</name>
<keyword evidence="2" id="KW-1185">Reference proteome</keyword>
<dbReference type="AlphaFoldDB" id="A0A1Q6DVZ0"/>
<sequence>MNEENKNGKDIEIKLTEEEFISDSVEVSQQFSAELINQFLDNGIVSV</sequence>
<organism evidence="1 2">
    <name type="scientific">Methanohalarchaeum thermophilum</name>
    <dbReference type="NCBI Taxonomy" id="1903181"/>
    <lineage>
        <taxon>Archaea</taxon>
        <taxon>Methanobacteriati</taxon>
        <taxon>Methanobacteriota</taxon>
        <taxon>Methanonatronarchaeia</taxon>
        <taxon>Methanonatronarchaeales</taxon>
        <taxon>Methanonatronarchaeaceae</taxon>
        <taxon>Candidatus Methanohalarchaeum</taxon>
    </lineage>
</organism>
<dbReference type="EMBL" id="MSDW01000001">
    <property type="protein sequence ID" value="OKY78508.1"/>
    <property type="molecule type" value="Genomic_DNA"/>
</dbReference>
<protein>
    <submittedName>
        <fullName evidence="1">Uncharacterized protein</fullName>
    </submittedName>
</protein>
<evidence type="ECO:0000313" key="2">
    <source>
        <dbReference type="Proteomes" id="UP000185744"/>
    </source>
</evidence>
<dbReference type="Proteomes" id="UP000185744">
    <property type="component" value="Unassembled WGS sequence"/>
</dbReference>
<evidence type="ECO:0000313" key="1">
    <source>
        <dbReference type="EMBL" id="OKY78508.1"/>
    </source>
</evidence>
<proteinExistence type="predicted"/>
<reference evidence="1" key="1">
    <citation type="submission" date="2016-12" db="EMBL/GenBank/DDBJ databases">
        <title>Discovery of methanogenic haloarchaea.</title>
        <authorList>
            <person name="Sorokin D.Y."/>
            <person name="Makarova K.S."/>
            <person name="Abbas B."/>
            <person name="Ferrer M."/>
            <person name="Golyshin P.N."/>
        </authorList>
    </citation>
    <scope>NUCLEOTIDE SEQUENCE [LARGE SCALE GENOMIC DNA]</scope>
    <source>
        <strain evidence="1">HMET1</strain>
    </source>
</reference>
<gene>
    <name evidence="1" type="ORF">BTN85_0999</name>
</gene>
<dbReference type="InParanoid" id="A0A1Q6DVZ0"/>